<evidence type="ECO:0000256" key="2">
    <source>
        <dbReference type="ARBA" id="ARBA00022691"/>
    </source>
</evidence>
<feature type="domain" description="Radical SAM core" evidence="6">
    <location>
        <begin position="307"/>
        <end position="434"/>
    </location>
</feature>
<gene>
    <name evidence="7" type="ORF">C4541_00495</name>
</gene>
<dbReference type="Gene3D" id="3.90.550.10">
    <property type="entry name" value="Spore Coat Polysaccharide Biosynthesis Protein SpsA, Chain A"/>
    <property type="match status" value="1"/>
</dbReference>
<dbReference type="InterPro" id="IPR013785">
    <property type="entry name" value="Aldolase_TIM"/>
</dbReference>
<evidence type="ECO:0000256" key="1">
    <source>
        <dbReference type="ARBA" id="ARBA00001966"/>
    </source>
</evidence>
<keyword evidence="5" id="KW-0411">Iron-sulfur</keyword>
<dbReference type="SFLD" id="SFLDS00029">
    <property type="entry name" value="Radical_SAM"/>
    <property type="match status" value="1"/>
</dbReference>
<organism evidence="7 8">
    <name type="scientific">Candidatus Auribacter fodinae</name>
    <dbReference type="NCBI Taxonomy" id="2093366"/>
    <lineage>
        <taxon>Bacteria</taxon>
        <taxon>Pseudomonadati</taxon>
        <taxon>Candidatus Auribacterota</taxon>
        <taxon>Candidatus Auribacteria</taxon>
        <taxon>Candidatus Auribacterales</taxon>
        <taxon>Candidatus Auribacteraceae</taxon>
        <taxon>Candidatus Auribacter</taxon>
    </lineage>
</organism>
<keyword evidence="3" id="KW-0479">Metal-binding</keyword>
<dbReference type="Proteomes" id="UP000266426">
    <property type="component" value="Unassembled WGS sequence"/>
</dbReference>
<dbReference type="GO" id="GO:0051536">
    <property type="term" value="F:iron-sulfur cluster binding"/>
    <property type="evidence" value="ECO:0007669"/>
    <property type="project" value="UniProtKB-KW"/>
</dbReference>
<dbReference type="AlphaFoldDB" id="A0A3A4R9Z6"/>
<keyword evidence="2" id="KW-0949">S-adenosyl-L-methionine</keyword>
<reference evidence="7 8" key="1">
    <citation type="journal article" date="2017" name="ISME J.">
        <title>Energy and carbon metabolisms in a deep terrestrial subsurface fluid microbial community.</title>
        <authorList>
            <person name="Momper L."/>
            <person name="Jungbluth S.P."/>
            <person name="Lee M.D."/>
            <person name="Amend J.P."/>
        </authorList>
    </citation>
    <scope>NUCLEOTIDE SEQUENCE [LARGE SCALE GENOMIC DNA]</scope>
    <source>
        <strain evidence="7">SURF_26</strain>
    </source>
</reference>
<dbReference type="SFLD" id="SFLDG01067">
    <property type="entry name" value="SPASM/twitch_domain_containing"/>
    <property type="match status" value="1"/>
</dbReference>
<evidence type="ECO:0000313" key="8">
    <source>
        <dbReference type="Proteomes" id="UP000266426"/>
    </source>
</evidence>
<name>A0A3A4R9Z6_9BACT</name>
<dbReference type="EMBL" id="QZJZ01000005">
    <property type="protein sequence ID" value="RJP62047.1"/>
    <property type="molecule type" value="Genomic_DNA"/>
</dbReference>
<dbReference type="CDD" id="cd01335">
    <property type="entry name" value="Radical_SAM"/>
    <property type="match status" value="1"/>
</dbReference>
<dbReference type="GO" id="GO:0003824">
    <property type="term" value="F:catalytic activity"/>
    <property type="evidence" value="ECO:0007669"/>
    <property type="project" value="InterPro"/>
</dbReference>
<dbReference type="SUPFAM" id="SSF102114">
    <property type="entry name" value="Radical SAM enzymes"/>
    <property type="match status" value="1"/>
</dbReference>
<dbReference type="InterPro" id="IPR029044">
    <property type="entry name" value="Nucleotide-diphossugar_trans"/>
</dbReference>
<evidence type="ECO:0000259" key="6">
    <source>
        <dbReference type="Pfam" id="PF04055"/>
    </source>
</evidence>
<comment type="cofactor">
    <cofactor evidence="1">
        <name>[4Fe-4S] cluster</name>
        <dbReference type="ChEBI" id="CHEBI:49883"/>
    </cofactor>
</comment>
<sequence>MISHMFIHASVYVKNKLDLPSLVLEKLNGKSILENILLRLQQSTALSIINVVTSDKPADNPIAECVCSVQKNNSPVTISLIRISNDEPYAFNDSNRMINDDFIYIKPRYGFYSPACLLRYAIQTKLELAVVLTADDVPLLEPDFIDKIIKNSNAKGVMYTSHMHNGSDIYLVPVPDIQSKLTVCTYKNNDDIKSETARIKDAVAQLKAINPQSDTESVAKDKIRFITDYYSRKTHLDDILRETAENFGINVNSSDMHNFYPVHYQKDIAVIKELCRKLQSLTAENYDDRAREIDLKSNYLFPSMVEIELTSRCSLKCDSCPQTVLQRPAKDMDKAVFQGIIDDFGAYTPLFVLSGYGEPTLHSELIDFIRYAKDNRAARVCLETNGTQLSEFLMKQLIDSKLDILLINVDAYDTQAGAEPNSFPSEKLVQDAINTRNAHASRTPYVIVQVINRKSAQNRVQYIYNRWEYIADAVSIQSFNDYCHTFNKKELINMTPMDKTNYCKKTMNSLSILSDGSPTLCKQKFEGFQASENTGLHEIWSDHFLRGGNFEFCADCAQKYFIDIMTAPKVGHSLKTTLKKALYNHCLKEKFESGKKLFDAKKFDEALAEWESVLRHDPDNEPIHTALSGIMK</sequence>
<dbReference type="InterPro" id="IPR058240">
    <property type="entry name" value="rSAM_sf"/>
</dbReference>
<protein>
    <submittedName>
        <fullName evidence="7">Radical SAM protein</fullName>
    </submittedName>
</protein>
<dbReference type="InterPro" id="IPR007197">
    <property type="entry name" value="rSAM"/>
</dbReference>
<evidence type="ECO:0000256" key="4">
    <source>
        <dbReference type="ARBA" id="ARBA00023004"/>
    </source>
</evidence>
<dbReference type="InterPro" id="IPR050377">
    <property type="entry name" value="Radical_SAM_PqqE_MftC-like"/>
</dbReference>
<dbReference type="GO" id="GO:0046872">
    <property type="term" value="F:metal ion binding"/>
    <property type="evidence" value="ECO:0007669"/>
    <property type="project" value="UniProtKB-KW"/>
</dbReference>
<keyword evidence="4" id="KW-0408">Iron</keyword>
<dbReference type="Pfam" id="PF04055">
    <property type="entry name" value="Radical_SAM"/>
    <property type="match status" value="1"/>
</dbReference>
<accession>A0A3A4R9Z6</accession>
<dbReference type="PANTHER" id="PTHR11228:SF7">
    <property type="entry name" value="PQQA PEPTIDE CYCLASE"/>
    <property type="match status" value="1"/>
</dbReference>
<comment type="caution">
    <text evidence="7">The sequence shown here is derived from an EMBL/GenBank/DDBJ whole genome shotgun (WGS) entry which is preliminary data.</text>
</comment>
<evidence type="ECO:0000256" key="3">
    <source>
        <dbReference type="ARBA" id="ARBA00022723"/>
    </source>
</evidence>
<dbReference type="PANTHER" id="PTHR11228">
    <property type="entry name" value="RADICAL SAM DOMAIN PROTEIN"/>
    <property type="match status" value="1"/>
</dbReference>
<evidence type="ECO:0000313" key="7">
    <source>
        <dbReference type="EMBL" id="RJP62047.1"/>
    </source>
</evidence>
<proteinExistence type="predicted"/>
<evidence type="ECO:0000256" key="5">
    <source>
        <dbReference type="ARBA" id="ARBA00023014"/>
    </source>
</evidence>
<dbReference type="Gene3D" id="3.20.20.70">
    <property type="entry name" value="Aldolase class I"/>
    <property type="match status" value="1"/>
</dbReference>